<evidence type="ECO:0000256" key="2">
    <source>
        <dbReference type="SAM" id="MobiDB-lite"/>
    </source>
</evidence>
<name>A0AAW0PNJ5_9GOBI</name>
<gene>
    <name evidence="3" type="ORF">WMY93_007395</name>
</gene>
<feature type="coiled-coil region" evidence="1">
    <location>
        <begin position="151"/>
        <end position="185"/>
    </location>
</feature>
<feature type="compositionally biased region" description="Polar residues" evidence="2">
    <location>
        <begin position="277"/>
        <end position="292"/>
    </location>
</feature>
<comment type="caution">
    <text evidence="3">The sequence shown here is derived from an EMBL/GenBank/DDBJ whole genome shotgun (WGS) entry which is preliminary data.</text>
</comment>
<protein>
    <submittedName>
        <fullName evidence="3">Uncharacterized protein</fullName>
    </submittedName>
</protein>
<dbReference type="Proteomes" id="UP001460270">
    <property type="component" value="Unassembled WGS sequence"/>
</dbReference>
<feature type="compositionally biased region" description="Polar residues" evidence="2">
    <location>
        <begin position="245"/>
        <end position="261"/>
    </location>
</feature>
<keyword evidence="1" id="KW-0175">Coiled coil</keyword>
<evidence type="ECO:0000256" key="1">
    <source>
        <dbReference type="SAM" id="Coils"/>
    </source>
</evidence>
<evidence type="ECO:0000313" key="3">
    <source>
        <dbReference type="EMBL" id="KAK7925085.1"/>
    </source>
</evidence>
<reference evidence="4" key="1">
    <citation type="submission" date="2024-04" db="EMBL/GenBank/DDBJ databases">
        <title>Salinicola lusitanus LLJ914,a marine bacterium isolated from the Okinawa Trough.</title>
        <authorList>
            <person name="Li J."/>
        </authorList>
    </citation>
    <scope>NUCLEOTIDE SEQUENCE [LARGE SCALE GENOMIC DNA]</scope>
</reference>
<organism evidence="3 4">
    <name type="scientific">Mugilogobius chulae</name>
    <name type="common">yellowstripe goby</name>
    <dbReference type="NCBI Taxonomy" id="88201"/>
    <lineage>
        <taxon>Eukaryota</taxon>
        <taxon>Metazoa</taxon>
        <taxon>Chordata</taxon>
        <taxon>Craniata</taxon>
        <taxon>Vertebrata</taxon>
        <taxon>Euteleostomi</taxon>
        <taxon>Actinopterygii</taxon>
        <taxon>Neopterygii</taxon>
        <taxon>Teleostei</taxon>
        <taxon>Neoteleostei</taxon>
        <taxon>Acanthomorphata</taxon>
        <taxon>Gobiaria</taxon>
        <taxon>Gobiiformes</taxon>
        <taxon>Gobioidei</taxon>
        <taxon>Gobiidae</taxon>
        <taxon>Gobionellinae</taxon>
        <taxon>Mugilogobius</taxon>
    </lineage>
</organism>
<evidence type="ECO:0000313" key="4">
    <source>
        <dbReference type="Proteomes" id="UP001460270"/>
    </source>
</evidence>
<proteinExistence type="predicted"/>
<feature type="region of interest" description="Disordered" evidence="2">
    <location>
        <begin position="232"/>
        <end position="292"/>
    </location>
</feature>
<accession>A0AAW0PNJ5</accession>
<dbReference type="AlphaFoldDB" id="A0AAW0PNJ5"/>
<dbReference type="EMBL" id="JBBPFD010000005">
    <property type="protein sequence ID" value="KAK7925085.1"/>
    <property type="molecule type" value="Genomic_DNA"/>
</dbReference>
<keyword evidence="4" id="KW-1185">Reference proteome</keyword>
<sequence>MIGPCVLNSEGNTSREARYYTKPILSRLLTPVFRIFHKPQCKTFKTNAAEGSSRCSSLSPLHTEAGVQHGERSHRISCDYSLFNHLSRGSSKRMEMAFFTDKKLPAACGPHSHEIRKKLVLLNYQMHDPYLSSMEKTQMLMDYSEVFIKTFDNIVCQIKEEEQEIQQKQETLKEMKEEHDKILELLFANDEEEPFEEGIEPLAETTEQSSKTTKVPVDIKDQTPISVKELETASTCEHLEAPVSIPSSQEETYEKSGTTPENPEPIDKKSDSLEELGSNTEATLLQSCSTND</sequence>